<proteinExistence type="predicted"/>
<feature type="region of interest" description="Disordered" evidence="1">
    <location>
        <begin position="94"/>
        <end position="154"/>
    </location>
</feature>
<feature type="compositionally biased region" description="Acidic residues" evidence="1">
    <location>
        <begin position="134"/>
        <end position="154"/>
    </location>
</feature>
<accession>A0A6C0JJW8</accession>
<evidence type="ECO:0000313" key="2">
    <source>
        <dbReference type="EMBL" id="QHU05331.1"/>
    </source>
</evidence>
<protein>
    <submittedName>
        <fullName evidence="2">Uncharacterized protein</fullName>
    </submittedName>
</protein>
<reference evidence="2" key="1">
    <citation type="journal article" date="2020" name="Nature">
        <title>Giant virus diversity and host interactions through global metagenomics.</title>
        <authorList>
            <person name="Schulz F."/>
            <person name="Roux S."/>
            <person name="Paez-Espino D."/>
            <person name="Jungbluth S."/>
            <person name="Walsh D.A."/>
            <person name="Denef V.J."/>
            <person name="McMahon K.D."/>
            <person name="Konstantinidis K.T."/>
            <person name="Eloe-Fadrosh E.A."/>
            <person name="Kyrpides N.C."/>
            <person name="Woyke T."/>
        </authorList>
    </citation>
    <scope>NUCLEOTIDE SEQUENCE</scope>
    <source>
        <strain evidence="2">GVMAG-M-3300027734-16</strain>
    </source>
</reference>
<evidence type="ECO:0000256" key="1">
    <source>
        <dbReference type="SAM" id="MobiDB-lite"/>
    </source>
</evidence>
<dbReference type="AlphaFoldDB" id="A0A6C0JJW8"/>
<dbReference type="EMBL" id="MN740411">
    <property type="protein sequence ID" value="QHU05331.1"/>
    <property type="molecule type" value="Genomic_DNA"/>
</dbReference>
<feature type="compositionally biased region" description="Basic and acidic residues" evidence="1">
    <location>
        <begin position="110"/>
        <end position="122"/>
    </location>
</feature>
<name>A0A6C0JJW8_9ZZZZ</name>
<feature type="compositionally biased region" description="Pro residues" evidence="1">
    <location>
        <begin position="99"/>
        <end position="109"/>
    </location>
</feature>
<sequence>MAKYIPPSKLKAQTADQKLEAAMAVVHERNDKNFPLLGGNVAVPKAAMNYAAKALEWEQKRLEVERNKEIDAKVAEILEEKRKAEEIEYAVFTRKRPQPAAPAPAPPPPEPEKVVDEWVRVEKKVRKPKKEKVYEEEEVNNYDDLAEDQESLWE</sequence>
<organism evidence="2">
    <name type="scientific">viral metagenome</name>
    <dbReference type="NCBI Taxonomy" id="1070528"/>
    <lineage>
        <taxon>unclassified sequences</taxon>
        <taxon>metagenomes</taxon>
        <taxon>organismal metagenomes</taxon>
    </lineage>
</organism>